<dbReference type="Pfam" id="PF13439">
    <property type="entry name" value="Glyco_transf_4"/>
    <property type="match status" value="1"/>
</dbReference>
<feature type="domain" description="Glycosyltransferase subfamily 4-like N-terminal" evidence="1">
    <location>
        <begin position="4"/>
        <end position="139"/>
    </location>
</feature>
<dbReference type="AlphaFoldDB" id="A0A382GJQ5"/>
<feature type="non-terminal residue" evidence="2">
    <location>
        <position position="139"/>
    </location>
</feature>
<dbReference type="Gene3D" id="3.40.50.2000">
    <property type="entry name" value="Glycogen Phosphorylase B"/>
    <property type="match status" value="1"/>
</dbReference>
<sequence>MRGGGAERVLQNLVNKMITAYPQFYIHLILAKKEGTLLKGLNRKIKIIDCDKLHIRSCLFDLIKYFNIEKPDYFISSLDYTNIIASLAHKCSKSKSKLVIWEHNTLSIHSKETICKYHYLNNIVIRYFYKRADRIIAVS</sequence>
<gene>
    <name evidence="2" type="ORF">METZ01_LOCUS228240</name>
</gene>
<organism evidence="2">
    <name type="scientific">marine metagenome</name>
    <dbReference type="NCBI Taxonomy" id="408172"/>
    <lineage>
        <taxon>unclassified sequences</taxon>
        <taxon>metagenomes</taxon>
        <taxon>ecological metagenomes</taxon>
    </lineage>
</organism>
<reference evidence="2" key="1">
    <citation type="submission" date="2018-05" db="EMBL/GenBank/DDBJ databases">
        <authorList>
            <person name="Lanie J.A."/>
            <person name="Ng W.-L."/>
            <person name="Kazmierczak K.M."/>
            <person name="Andrzejewski T.M."/>
            <person name="Davidsen T.M."/>
            <person name="Wayne K.J."/>
            <person name="Tettelin H."/>
            <person name="Glass J.I."/>
            <person name="Rusch D."/>
            <person name="Podicherti R."/>
            <person name="Tsui H.-C.T."/>
            <person name="Winkler M.E."/>
        </authorList>
    </citation>
    <scope>NUCLEOTIDE SEQUENCE</scope>
</reference>
<accession>A0A382GJQ5</accession>
<evidence type="ECO:0000259" key="1">
    <source>
        <dbReference type="Pfam" id="PF13439"/>
    </source>
</evidence>
<dbReference type="EMBL" id="UINC01055933">
    <property type="protein sequence ID" value="SVB75386.1"/>
    <property type="molecule type" value="Genomic_DNA"/>
</dbReference>
<evidence type="ECO:0000313" key="2">
    <source>
        <dbReference type="EMBL" id="SVB75386.1"/>
    </source>
</evidence>
<dbReference type="SUPFAM" id="SSF53756">
    <property type="entry name" value="UDP-Glycosyltransferase/glycogen phosphorylase"/>
    <property type="match status" value="1"/>
</dbReference>
<protein>
    <recommendedName>
        <fullName evidence="1">Glycosyltransferase subfamily 4-like N-terminal domain-containing protein</fullName>
    </recommendedName>
</protein>
<proteinExistence type="predicted"/>
<dbReference type="InterPro" id="IPR028098">
    <property type="entry name" value="Glyco_trans_4-like_N"/>
</dbReference>
<name>A0A382GJQ5_9ZZZZ</name>